<dbReference type="Pfam" id="PF13516">
    <property type="entry name" value="LRR_6"/>
    <property type="match status" value="3"/>
</dbReference>
<evidence type="ECO:0000256" key="2">
    <source>
        <dbReference type="ARBA" id="ARBA00022737"/>
    </source>
</evidence>
<feature type="region of interest" description="Disordered" evidence="4">
    <location>
        <begin position="714"/>
        <end position="810"/>
    </location>
</feature>
<dbReference type="AlphaFoldDB" id="A0A3P8BIG2"/>
<accession>A0A3P8BIG2</accession>
<sequence length="930" mass="102745">MSTIRYEYVHVPTHYTFSDDVEQIRKCSHARKVHFDDTHLISGYCEASAPVFVTSEKAKCEGCSEAPDIDVILSSYRNACRNLGIAPVVSVERQIERLPRSSCSRQEVFSVKGERITAAQMEALEEVFRRVQFDTLDFEYTFLDDDAAIALSEMFEFYESAHKLNLSFNKQITVRGWTDVFKAVKNSLLVLYFFFLSCQSDALHARIESFLNIPLLRDVWQSVGKACRCTCRWSLMIVSLQSNSLHMLNLRYTSLSEKALSALCRVLRGTPQPVLGCLHLENVNLYGKNLYSLVCALKFNTMLKELYLGENSLQSGDGAHLYQLIMNNSTIQMLDLRNNNLGDIGVAKICEALRNPEVIRKTSLTALVLWNNKITANGLDAVAGALCENSHLETLNIGSNPLGEAGVQRLRPALAGNGSNLHRLGLQSTQMNCQSAILLAECLADNSTLIRVDLRDNPGIGSAGLLALHSAMKINSSISLLNLDQSCTVASNAKVRPYQENFRRYYEDIKRCCERNKLSVQRKDIIVPDDASTSTPQNVEEVKKEDVSSDFLTVPLYQDTQISIAIRVPIAAAEVDLSPSHCQLPSSSGTCSGLKGKFMRSSSLTCTETVVDIHERIRVMGGSTHSLDETNTDSTRTIKKSCSSAHNSLGLGGCLLFALRIEVILMFAAEWGSLPALPQASLTTKPVVRKLRRFSVSPSSSTFDVSTTTSVYRIQSGSSQEHPTRPKTLAIGIPGPNQLTTADDNGHGDERTDSNRQIEVTGTEGGHSTHDLSLGPATSSSNSTGGNTCRSSDGDVRGDQHSHGYHPSDKDIMRDVRTVIGDLVNYVVYEETSKVERKRSLLLQTTSFPSGELNLLREGVTEDTTPSRNCTPSRMVNIAEEVAEDAEEMVVCSVVRGMVREVLRREKEELRNTLDRRRKRTSVTPSSTPV</sequence>
<dbReference type="PANTHER" id="PTHR24112">
    <property type="entry name" value="LEUCINE-RICH REPEAT, ISOFORM F-RELATED"/>
    <property type="match status" value="1"/>
</dbReference>
<proteinExistence type="inferred from homology"/>
<feature type="compositionally biased region" description="Low complexity" evidence="4">
    <location>
        <begin position="778"/>
        <end position="791"/>
    </location>
</feature>
<organism evidence="5">
    <name type="scientific">Heligmosomoides polygyrus</name>
    <name type="common">Parasitic roundworm</name>
    <dbReference type="NCBI Taxonomy" id="6339"/>
    <lineage>
        <taxon>Eukaryota</taxon>
        <taxon>Metazoa</taxon>
        <taxon>Ecdysozoa</taxon>
        <taxon>Nematoda</taxon>
        <taxon>Chromadorea</taxon>
        <taxon>Rhabditida</taxon>
        <taxon>Rhabditina</taxon>
        <taxon>Rhabditomorpha</taxon>
        <taxon>Strongyloidea</taxon>
        <taxon>Heligmosomidae</taxon>
        <taxon>Heligmosomoides</taxon>
    </lineage>
</organism>
<dbReference type="OrthoDB" id="10034042at2759"/>
<dbReference type="EMBL" id="UZAH01030148">
    <property type="protein sequence ID" value="VDP09498.1"/>
    <property type="molecule type" value="Genomic_DNA"/>
</dbReference>
<comment type="similarity">
    <text evidence="3">Belongs to the PPP1R37 family.</text>
</comment>
<evidence type="ECO:0000256" key="4">
    <source>
        <dbReference type="SAM" id="MobiDB-lite"/>
    </source>
</evidence>
<keyword evidence="2" id="KW-0677">Repeat</keyword>
<keyword evidence="1" id="KW-0433">Leucine-rich repeat</keyword>
<dbReference type="Gene3D" id="3.80.10.10">
    <property type="entry name" value="Ribonuclease Inhibitor"/>
    <property type="match status" value="2"/>
</dbReference>
<dbReference type="SMART" id="SM00368">
    <property type="entry name" value="LRR_RI"/>
    <property type="match status" value="6"/>
</dbReference>
<evidence type="ECO:0000313" key="5">
    <source>
        <dbReference type="EMBL" id="VDP09498.1"/>
    </source>
</evidence>
<feature type="compositionally biased region" description="Basic and acidic residues" evidence="4">
    <location>
        <begin position="744"/>
        <end position="756"/>
    </location>
</feature>
<feature type="compositionally biased region" description="Basic and acidic residues" evidence="4">
    <location>
        <begin position="792"/>
        <end position="810"/>
    </location>
</feature>
<dbReference type="SUPFAM" id="SSF52047">
    <property type="entry name" value="RNI-like"/>
    <property type="match status" value="1"/>
</dbReference>
<evidence type="ECO:0000256" key="3">
    <source>
        <dbReference type="ARBA" id="ARBA00038315"/>
    </source>
</evidence>
<dbReference type="InterPro" id="IPR001611">
    <property type="entry name" value="Leu-rich_rpt"/>
</dbReference>
<dbReference type="InterPro" id="IPR051279">
    <property type="entry name" value="PP1-Reg/Actin-Interact_Protein"/>
</dbReference>
<protein>
    <submittedName>
        <fullName evidence="5">Uncharacterized protein</fullName>
    </submittedName>
</protein>
<evidence type="ECO:0000256" key="1">
    <source>
        <dbReference type="ARBA" id="ARBA00022614"/>
    </source>
</evidence>
<dbReference type="PANTHER" id="PTHR24112:SF9">
    <property type="entry name" value="PROTEIN PHOSPHATASE 1 REGULATORY SUBUNIT 37"/>
    <property type="match status" value="1"/>
</dbReference>
<dbReference type="InterPro" id="IPR032675">
    <property type="entry name" value="LRR_dom_sf"/>
</dbReference>
<name>A0A3P8BIG2_HELPZ</name>
<reference evidence="5" key="1">
    <citation type="submission" date="2018-11" db="EMBL/GenBank/DDBJ databases">
        <authorList>
            <consortium name="Pathogen Informatics"/>
        </authorList>
    </citation>
    <scope>NUCLEOTIDE SEQUENCE [LARGE SCALE GENOMIC DNA]</scope>
</reference>
<gene>
    <name evidence="5" type="ORF">HPBE_LOCUS17645</name>
</gene>